<evidence type="ECO:0000259" key="7">
    <source>
        <dbReference type="Pfam" id="PF00892"/>
    </source>
</evidence>
<evidence type="ECO:0000256" key="6">
    <source>
        <dbReference type="SAM" id="Phobius"/>
    </source>
</evidence>
<feature type="transmembrane region" description="Helical" evidence="6">
    <location>
        <begin position="268"/>
        <end position="285"/>
    </location>
</feature>
<evidence type="ECO:0000256" key="1">
    <source>
        <dbReference type="ARBA" id="ARBA00004141"/>
    </source>
</evidence>
<dbReference type="Pfam" id="PF00892">
    <property type="entry name" value="EamA"/>
    <property type="match status" value="2"/>
</dbReference>
<reference evidence="8 9" key="1">
    <citation type="submission" date="2024-09" db="EMBL/GenBank/DDBJ databases">
        <authorList>
            <person name="Sun Q."/>
            <person name="Mori K."/>
        </authorList>
    </citation>
    <scope>NUCLEOTIDE SEQUENCE [LARGE SCALE GENOMIC DNA]</scope>
    <source>
        <strain evidence="8 9">ATCC 51285</strain>
    </source>
</reference>
<protein>
    <submittedName>
        <fullName evidence="8">DMT family transporter</fullName>
    </submittedName>
</protein>
<dbReference type="EMBL" id="JBHLZN010000002">
    <property type="protein sequence ID" value="MFB9886223.1"/>
    <property type="molecule type" value="Genomic_DNA"/>
</dbReference>
<proteinExistence type="inferred from homology"/>
<keyword evidence="3 6" id="KW-0812">Transmembrane</keyword>
<dbReference type="SUPFAM" id="SSF103481">
    <property type="entry name" value="Multidrug resistance efflux transporter EmrE"/>
    <property type="match status" value="2"/>
</dbReference>
<feature type="domain" description="EamA" evidence="7">
    <location>
        <begin position="14"/>
        <end position="138"/>
    </location>
</feature>
<dbReference type="RefSeq" id="WP_027311707.1">
    <property type="nucleotide sequence ID" value="NZ_JAUESS010000011.1"/>
</dbReference>
<feature type="transmembrane region" description="Helical" evidence="6">
    <location>
        <begin position="122"/>
        <end position="140"/>
    </location>
</feature>
<evidence type="ECO:0000256" key="3">
    <source>
        <dbReference type="ARBA" id="ARBA00022692"/>
    </source>
</evidence>
<dbReference type="PANTHER" id="PTHR32322">
    <property type="entry name" value="INNER MEMBRANE TRANSPORTER"/>
    <property type="match status" value="1"/>
</dbReference>
<feature type="transmembrane region" description="Helical" evidence="6">
    <location>
        <begin position="93"/>
        <end position="115"/>
    </location>
</feature>
<comment type="caution">
    <text evidence="8">The sequence shown here is derived from an EMBL/GenBank/DDBJ whole genome shotgun (WGS) entry which is preliminary data.</text>
</comment>
<evidence type="ECO:0000313" key="9">
    <source>
        <dbReference type="Proteomes" id="UP001589628"/>
    </source>
</evidence>
<gene>
    <name evidence="8" type="ORF">ACFFLH_07380</name>
</gene>
<feature type="transmembrane region" description="Helical" evidence="6">
    <location>
        <begin position="33"/>
        <end position="57"/>
    </location>
</feature>
<organism evidence="8 9">
    <name type="scientific">Balneatrix alpica</name>
    <dbReference type="NCBI Taxonomy" id="75684"/>
    <lineage>
        <taxon>Bacteria</taxon>
        <taxon>Pseudomonadati</taxon>
        <taxon>Pseudomonadota</taxon>
        <taxon>Gammaproteobacteria</taxon>
        <taxon>Oceanospirillales</taxon>
        <taxon>Balneatrichaceae</taxon>
        <taxon>Balneatrix</taxon>
    </lineage>
</organism>
<sequence length="302" mass="32711">MAALSLAWVPWAFVLLWSTGFIGAKFGLPYVEPFTFLLIRMLLTLALFAGLIGWMRTPWPKGAAIGRQMLVGLLVHGAYLGGVFAAIKAGMPAGVTAILVGLQPLLTALLARIWFAERLRPAQFLGLWLGFAGVLLVISGRDLWQGQLSLTGLAWALTALLGISCGTLYQKKYGQGVPLLTGTFYQYVSTTLLMALLALVWEERSIVWHPEFIGALLWLVFGLSLAAILLLMLMIREGESAKVASYFYLVPPLTALESWLLFNENLGWISVLGMLLSAAGVGLALRGSLHKASPAPQTKLAN</sequence>
<comment type="subcellular location">
    <subcellularLocation>
        <location evidence="1">Membrane</location>
        <topology evidence="1">Multi-pass membrane protein</topology>
    </subcellularLocation>
</comment>
<keyword evidence="4 6" id="KW-1133">Transmembrane helix</keyword>
<feature type="transmembrane region" description="Helical" evidence="6">
    <location>
        <begin position="212"/>
        <end position="233"/>
    </location>
</feature>
<evidence type="ECO:0000256" key="2">
    <source>
        <dbReference type="ARBA" id="ARBA00007362"/>
    </source>
</evidence>
<feature type="domain" description="EamA" evidence="7">
    <location>
        <begin position="151"/>
        <end position="284"/>
    </location>
</feature>
<dbReference type="InterPro" id="IPR050638">
    <property type="entry name" value="AA-Vitamin_Transporters"/>
</dbReference>
<keyword evidence="9" id="KW-1185">Reference proteome</keyword>
<feature type="transmembrane region" description="Helical" evidence="6">
    <location>
        <begin position="69"/>
        <end position="87"/>
    </location>
</feature>
<name>A0ABV5ZAC1_9GAMM</name>
<evidence type="ECO:0000313" key="8">
    <source>
        <dbReference type="EMBL" id="MFB9886223.1"/>
    </source>
</evidence>
<feature type="transmembrane region" description="Helical" evidence="6">
    <location>
        <begin position="176"/>
        <end position="200"/>
    </location>
</feature>
<evidence type="ECO:0000256" key="4">
    <source>
        <dbReference type="ARBA" id="ARBA00022989"/>
    </source>
</evidence>
<dbReference type="PANTHER" id="PTHR32322:SF2">
    <property type="entry name" value="EAMA DOMAIN-CONTAINING PROTEIN"/>
    <property type="match status" value="1"/>
</dbReference>
<accession>A0ABV5ZAC1</accession>
<dbReference type="InterPro" id="IPR000620">
    <property type="entry name" value="EamA_dom"/>
</dbReference>
<dbReference type="InterPro" id="IPR037185">
    <property type="entry name" value="EmrE-like"/>
</dbReference>
<dbReference type="Proteomes" id="UP001589628">
    <property type="component" value="Unassembled WGS sequence"/>
</dbReference>
<feature type="transmembrane region" description="Helical" evidence="6">
    <location>
        <begin position="152"/>
        <end position="169"/>
    </location>
</feature>
<evidence type="ECO:0000256" key="5">
    <source>
        <dbReference type="ARBA" id="ARBA00023136"/>
    </source>
</evidence>
<comment type="similarity">
    <text evidence="2">Belongs to the EamA transporter family.</text>
</comment>
<keyword evidence="5 6" id="KW-0472">Membrane</keyword>